<evidence type="ECO:0000256" key="9">
    <source>
        <dbReference type="ARBA" id="ARBA00024867"/>
    </source>
</evidence>
<name>A0A3R8JQL8_9FIRM</name>
<dbReference type="SMART" id="SM00342">
    <property type="entry name" value="HTH_ARAC"/>
    <property type="match status" value="1"/>
</dbReference>
<dbReference type="InterPro" id="IPR001789">
    <property type="entry name" value="Sig_transdc_resp-reg_receiver"/>
</dbReference>
<dbReference type="Gene3D" id="3.40.50.2300">
    <property type="match status" value="1"/>
</dbReference>
<evidence type="ECO:0000256" key="1">
    <source>
        <dbReference type="ARBA" id="ARBA00004496"/>
    </source>
</evidence>
<dbReference type="InterPro" id="IPR011006">
    <property type="entry name" value="CheY-like_superfamily"/>
</dbReference>
<gene>
    <name evidence="13" type="ORF">EBB54_21225</name>
</gene>
<dbReference type="Pfam" id="PF00072">
    <property type="entry name" value="Response_reg"/>
    <property type="match status" value="1"/>
</dbReference>
<dbReference type="GO" id="GO:0003700">
    <property type="term" value="F:DNA-binding transcription factor activity"/>
    <property type="evidence" value="ECO:0007669"/>
    <property type="project" value="InterPro"/>
</dbReference>
<protein>
    <recommendedName>
        <fullName evidence="2">Stage 0 sporulation protein A homolog</fullName>
    </recommendedName>
</protein>
<comment type="function">
    <text evidence="9">May play the central regulatory role in sporulation. It may be an element of the effector pathway responsible for the activation of sporulation genes in response to nutritional stress. Spo0A may act in concert with spo0H (a sigma factor) to control the expression of some genes that are critical to the sporulation process.</text>
</comment>
<feature type="modified residue" description="4-aspartylphosphate" evidence="10">
    <location>
        <position position="55"/>
    </location>
</feature>
<dbReference type="RefSeq" id="WP_125128822.1">
    <property type="nucleotide sequence ID" value="NZ_RHJS01000002.1"/>
</dbReference>
<dbReference type="PROSITE" id="PS50110">
    <property type="entry name" value="RESPONSE_REGULATORY"/>
    <property type="match status" value="1"/>
</dbReference>
<dbReference type="PROSITE" id="PS01124">
    <property type="entry name" value="HTH_ARAC_FAMILY_2"/>
    <property type="match status" value="1"/>
</dbReference>
<dbReference type="PROSITE" id="PS00041">
    <property type="entry name" value="HTH_ARAC_FAMILY_1"/>
    <property type="match status" value="1"/>
</dbReference>
<reference evidence="13" key="1">
    <citation type="submission" date="2018-10" db="EMBL/GenBank/DDBJ databases">
        <title>Schaedlerella arabinophila gen. nov. sp. nov., isolated from the mouse intestinal tract and comparative analysis with the genome of the closely related altered Schaedler flora strain ASF502.</title>
        <authorList>
            <person name="Miyake S."/>
            <person name="Soh M."/>
            <person name="Seedorf H."/>
        </authorList>
    </citation>
    <scope>NUCLEOTIDE SEQUENCE [LARGE SCALE GENOMIC DNA]</scope>
    <source>
        <strain evidence="13">DSM 106076</strain>
    </source>
</reference>
<dbReference type="CDD" id="cd17536">
    <property type="entry name" value="REC_YesN-like"/>
    <property type="match status" value="1"/>
</dbReference>
<accession>A0A3R8JQL8</accession>
<keyword evidence="7" id="KW-0238">DNA-binding</keyword>
<dbReference type="InterPro" id="IPR018062">
    <property type="entry name" value="HTH_AraC-typ_CS"/>
</dbReference>
<dbReference type="InterPro" id="IPR051552">
    <property type="entry name" value="HptR"/>
</dbReference>
<sequence length="508" mass="58661">MHSVLIIEDEILARIGLHQLINWEKHEFSLLPDAADGEAALDLIRRHRPDILLLDLNIPKIDGLQILRHLKEEGMGCKVIVISCNEEFDMVKEAMKLGAYDYLRKLNLSSDELLGILKKCRQELRAGSDRDEKLSSFAFHEIRYDEIMNPNGKDLFLNVGTYRTAMCILPPAGETAKKWSEEHSAYTAAEVSKKWFGERSVEYMQVIRGPQICCFLFERRFSGAFFLQLHQELTNRLHGSVYFGIHETVMGNADAVNRAIILAEQVSVIRYYDVAQTVHYFPEKIALREHSPRGTQQMLAGLRESVETFSGKDSGDMIRQILSAIRTDPYTHINVLRRIFMDMLGIYSMTAQKLNGTIEEVRVRDDNCHYQKLMMMNSLNLIERWFLEFQDIFYSRFFVAYKCSRSDLLKSIFSYIDRHLTTQVHLSEAAGEIGVSNAYLSTVFKKEMGVNFIEYVNQKKVDLAKQMLDEGKLVYEVSDVLGFENCTYFSKVFKKYEGISPDGYKRKE</sequence>
<dbReference type="GO" id="GO:0000160">
    <property type="term" value="P:phosphorelay signal transduction system"/>
    <property type="evidence" value="ECO:0007669"/>
    <property type="project" value="UniProtKB-KW"/>
</dbReference>
<evidence type="ECO:0000256" key="8">
    <source>
        <dbReference type="ARBA" id="ARBA00023163"/>
    </source>
</evidence>
<dbReference type="AlphaFoldDB" id="A0A3R8JQL8"/>
<dbReference type="GO" id="GO:0005737">
    <property type="term" value="C:cytoplasm"/>
    <property type="evidence" value="ECO:0007669"/>
    <property type="project" value="UniProtKB-SubCell"/>
</dbReference>
<dbReference type="InterPro" id="IPR018060">
    <property type="entry name" value="HTH_AraC"/>
</dbReference>
<organism evidence="13 14">
    <name type="scientific">Schaedlerella arabinosiphila</name>
    <dbReference type="NCBI Taxonomy" id="2044587"/>
    <lineage>
        <taxon>Bacteria</taxon>
        <taxon>Bacillati</taxon>
        <taxon>Bacillota</taxon>
        <taxon>Clostridia</taxon>
        <taxon>Lachnospirales</taxon>
        <taxon>Lachnospiraceae</taxon>
        <taxon>Schaedlerella</taxon>
    </lineage>
</organism>
<dbReference type="Pfam" id="PF12833">
    <property type="entry name" value="HTH_18"/>
    <property type="match status" value="1"/>
</dbReference>
<keyword evidence="4 10" id="KW-0597">Phosphoprotein</keyword>
<dbReference type="GO" id="GO:0043565">
    <property type="term" value="F:sequence-specific DNA binding"/>
    <property type="evidence" value="ECO:0007669"/>
    <property type="project" value="InterPro"/>
</dbReference>
<dbReference type="SUPFAM" id="SSF52172">
    <property type="entry name" value="CheY-like"/>
    <property type="match status" value="1"/>
</dbReference>
<keyword evidence="6" id="KW-0805">Transcription regulation</keyword>
<dbReference type="PANTHER" id="PTHR42713">
    <property type="entry name" value="HISTIDINE KINASE-RELATED"/>
    <property type="match status" value="1"/>
</dbReference>
<keyword evidence="5" id="KW-0902">Two-component regulatory system</keyword>
<feature type="domain" description="Response regulatory" evidence="12">
    <location>
        <begin position="3"/>
        <end position="120"/>
    </location>
</feature>
<dbReference type="Proteomes" id="UP000274920">
    <property type="component" value="Unassembled WGS sequence"/>
</dbReference>
<evidence type="ECO:0000256" key="6">
    <source>
        <dbReference type="ARBA" id="ARBA00023015"/>
    </source>
</evidence>
<dbReference type="InterPro" id="IPR009057">
    <property type="entry name" value="Homeodomain-like_sf"/>
</dbReference>
<keyword evidence="3" id="KW-0963">Cytoplasm</keyword>
<dbReference type="PANTHER" id="PTHR42713:SF3">
    <property type="entry name" value="TRANSCRIPTIONAL REGULATORY PROTEIN HPTR"/>
    <property type="match status" value="1"/>
</dbReference>
<feature type="domain" description="HTH araC/xylS-type" evidence="11">
    <location>
        <begin position="410"/>
        <end position="507"/>
    </location>
</feature>
<evidence type="ECO:0000313" key="13">
    <source>
        <dbReference type="EMBL" id="RRK33593.1"/>
    </source>
</evidence>
<proteinExistence type="predicted"/>
<keyword evidence="14" id="KW-1185">Reference proteome</keyword>
<evidence type="ECO:0000256" key="5">
    <source>
        <dbReference type="ARBA" id="ARBA00023012"/>
    </source>
</evidence>
<dbReference type="SMART" id="SM00448">
    <property type="entry name" value="REC"/>
    <property type="match status" value="1"/>
</dbReference>
<evidence type="ECO:0000256" key="4">
    <source>
        <dbReference type="ARBA" id="ARBA00022553"/>
    </source>
</evidence>
<comment type="caution">
    <text evidence="13">The sequence shown here is derived from an EMBL/GenBank/DDBJ whole genome shotgun (WGS) entry which is preliminary data.</text>
</comment>
<dbReference type="EMBL" id="RHJS01000002">
    <property type="protein sequence ID" value="RRK33593.1"/>
    <property type="molecule type" value="Genomic_DNA"/>
</dbReference>
<evidence type="ECO:0000256" key="3">
    <source>
        <dbReference type="ARBA" id="ARBA00022490"/>
    </source>
</evidence>
<dbReference type="Gene3D" id="1.10.10.60">
    <property type="entry name" value="Homeodomain-like"/>
    <property type="match status" value="2"/>
</dbReference>
<evidence type="ECO:0000259" key="11">
    <source>
        <dbReference type="PROSITE" id="PS01124"/>
    </source>
</evidence>
<evidence type="ECO:0000256" key="7">
    <source>
        <dbReference type="ARBA" id="ARBA00023125"/>
    </source>
</evidence>
<evidence type="ECO:0000313" key="14">
    <source>
        <dbReference type="Proteomes" id="UP000274920"/>
    </source>
</evidence>
<evidence type="ECO:0000256" key="2">
    <source>
        <dbReference type="ARBA" id="ARBA00018672"/>
    </source>
</evidence>
<dbReference type="SUPFAM" id="SSF46689">
    <property type="entry name" value="Homeodomain-like"/>
    <property type="match status" value="2"/>
</dbReference>
<comment type="subcellular location">
    <subcellularLocation>
        <location evidence="1">Cytoplasm</location>
    </subcellularLocation>
</comment>
<keyword evidence="8" id="KW-0804">Transcription</keyword>
<evidence type="ECO:0000259" key="12">
    <source>
        <dbReference type="PROSITE" id="PS50110"/>
    </source>
</evidence>
<evidence type="ECO:0000256" key="10">
    <source>
        <dbReference type="PROSITE-ProRule" id="PRU00169"/>
    </source>
</evidence>